<evidence type="ECO:0000256" key="4">
    <source>
        <dbReference type="ARBA" id="ARBA00022692"/>
    </source>
</evidence>
<dbReference type="STRING" id="1420917.AU15_17520"/>
<accession>A0A1W6K681</accession>
<dbReference type="GeneID" id="77254798"/>
<dbReference type="PRINTS" id="PR01837">
    <property type="entry name" value="MGTCSAPBPROT"/>
</dbReference>
<feature type="transmembrane region" description="Helical" evidence="7">
    <location>
        <begin position="69"/>
        <end position="89"/>
    </location>
</feature>
<organism evidence="10 11">
    <name type="scientific">Marinobacter salarius</name>
    <dbReference type="NCBI Taxonomy" id="1420917"/>
    <lineage>
        <taxon>Bacteria</taxon>
        <taxon>Pseudomonadati</taxon>
        <taxon>Pseudomonadota</taxon>
        <taxon>Gammaproteobacteria</taxon>
        <taxon>Pseudomonadales</taxon>
        <taxon>Marinobacteraceae</taxon>
        <taxon>Marinobacter</taxon>
    </lineage>
</organism>
<evidence type="ECO:0000256" key="8">
    <source>
        <dbReference type="SAM" id="MobiDB-lite"/>
    </source>
</evidence>
<comment type="subcellular location">
    <subcellularLocation>
        <location evidence="7">Cell inner membrane</location>
        <topology evidence="7">Multi-pass membrane protein</topology>
    </subcellularLocation>
    <subcellularLocation>
        <location evidence="1">Cell membrane</location>
        <topology evidence="1">Multi-pass membrane protein</topology>
    </subcellularLocation>
</comment>
<dbReference type="Proteomes" id="UP000193100">
    <property type="component" value="Chromosome"/>
</dbReference>
<dbReference type="GO" id="GO:0005886">
    <property type="term" value="C:plasma membrane"/>
    <property type="evidence" value="ECO:0007669"/>
    <property type="project" value="UniProtKB-SubCell"/>
</dbReference>
<proteinExistence type="inferred from homology"/>
<dbReference type="AlphaFoldDB" id="A0A1W6K681"/>
<keyword evidence="3" id="KW-1003">Cell membrane</keyword>
<evidence type="ECO:0000313" key="10">
    <source>
        <dbReference type="EMBL" id="ARM82907.1"/>
    </source>
</evidence>
<dbReference type="PANTHER" id="PTHR33778">
    <property type="entry name" value="PROTEIN MGTC"/>
    <property type="match status" value="1"/>
</dbReference>
<reference evidence="10 11" key="1">
    <citation type="submission" date="2017-04" db="EMBL/GenBank/DDBJ databases">
        <title>Genome Sequence of Marinobacter salarius strain SMR5 Isolated from a culture of the Diatom Skeletonema marinoi.</title>
        <authorList>
            <person name="Topel M."/>
            <person name="Pinder M.I.M."/>
            <person name="Johansson O.N."/>
            <person name="Kourtchenko O."/>
            <person name="Godhe A."/>
            <person name="Clarke A.K."/>
        </authorList>
    </citation>
    <scope>NUCLEOTIDE SEQUENCE [LARGE SCALE GENOMIC DNA]</scope>
    <source>
        <strain evidence="10 11">SMR5</strain>
    </source>
</reference>
<keyword evidence="4 7" id="KW-0812">Transmembrane</keyword>
<evidence type="ECO:0000256" key="3">
    <source>
        <dbReference type="ARBA" id="ARBA00022475"/>
    </source>
</evidence>
<gene>
    <name evidence="10" type="ORF">MARSALSMR5_00810</name>
</gene>
<evidence type="ECO:0000256" key="2">
    <source>
        <dbReference type="ARBA" id="ARBA00009298"/>
    </source>
</evidence>
<dbReference type="PANTHER" id="PTHR33778:SF1">
    <property type="entry name" value="MAGNESIUM TRANSPORTER YHID-RELATED"/>
    <property type="match status" value="1"/>
</dbReference>
<comment type="similarity">
    <text evidence="2 7">Belongs to the MgtC/SapB family.</text>
</comment>
<evidence type="ECO:0000256" key="5">
    <source>
        <dbReference type="ARBA" id="ARBA00022989"/>
    </source>
</evidence>
<evidence type="ECO:0000256" key="6">
    <source>
        <dbReference type="ARBA" id="ARBA00023136"/>
    </source>
</evidence>
<name>A0A1W6K681_9GAMM</name>
<feature type="compositionally biased region" description="Basic and acidic residues" evidence="8">
    <location>
        <begin position="158"/>
        <end position="169"/>
    </location>
</feature>
<feature type="transmembrane region" description="Helical" evidence="7">
    <location>
        <begin position="12"/>
        <end position="31"/>
    </location>
</feature>
<keyword evidence="7" id="KW-0997">Cell inner membrane</keyword>
<dbReference type="Pfam" id="PF02308">
    <property type="entry name" value="MgtC"/>
    <property type="match status" value="1"/>
</dbReference>
<feature type="domain" description="MgtC/SapB/SrpB/YhiD N-terminal" evidence="9">
    <location>
        <begin position="19"/>
        <end position="140"/>
    </location>
</feature>
<keyword evidence="6 7" id="KW-0472">Membrane</keyword>
<sequence length="169" mass="18110">MADLLNVDWMLTLNHLLLMAIAYLLAFPIGFDREEQGPRIGLRTFPLVAVVSCGFMLVGRAVIDSPGEQGRVLQGIVTGIGFIGGGAILKDDSRVIGTATAASIWNCGAIGVAVAYHHLEIAIALSALNFFTLRYMGRLVRSVTGEPVVEDGQTTKPVEVRESDNEKSP</sequence>
<evidence type="ECO:0000259" key="9">
    <source>
        <dbReference type="Pfam" id="PF02308"/>
    </source>
</evidence>
<evidence type="ECO:0000256" key="1">
    <source>
        <dbReference type="ARBA" id="ARBA00004651"/>
    </source>
</evidence>
<keyword evidence="5 7" id="KW-1133">Transmembrane helix</keyword>
<evidence type="ECO:0000313" key="11">
    <source>
        <dbReference type="Proteomes" id="UP000193100"/>
    </source>
</evidence>
<dbReference type="EMBL" id="CP020931">
    <property type="protein sequence ID" value="ARM82907.1"/>
    <property type="molecule type" value="Genomic_DNA"/>
</dbReference>
<dbReference type="InterPro" id="IPR003416">
    <property type="entry name" value="MgtC/SapB/SrpB/YhiD_fam"/>
</dbReference>
<evidence type="ECO:0000256" key="7">
    <source>
        <dbReference type="RuleBase" id="RU365041"/>
    </source>
</evidence>
<dbReference type="RefSeq" id="WP_036212145.1">
    <property type="nucleotide sequence ID" value="NZ_CP020931.1"/>
</dbReference>
<feature type="region of interest" description="Disordered" evidence="8">
    <location>
        <begin position="150"/>
        <end position="169"/>
    </location>
</feature>
<feature type="transmembrane region" description="Helical" evidence="7">
    <location>
        <begin position="43"/>
        <end position="63"/>
    </location>
</feature>
<dbReference type="InterPro" id="IPR049177">
    <property type="entry name" value="MgtC_SapB_SrpB_YhiD_N"/>
</dbReference>
<protein>
    <recommendedName>
        <fullName evidence="7">Protein MgtC</fullName>
    </recommendedName>
</protein>